<evidence type="ECO:0000313" key="3">
    <source>
        <dbReference type="Proteomes" id="UP001595844"/>
    </source>
</evidence>
<proteinExistence type="predicted"/>
<gene>
    <name evidence="2" type="ORF">ACFO5K_22210</name>
</gene>
<dbReference type="EMBL" id="JBHSDL010000028">
    <property type="protein sequence ID" value="MFC4376807.1"/>
    <property type="molecule type" value="Genomic_DNA"/>
</dbReference>
<evidence type="ECO:0000313" key="2">
    <source>
        <dbReference type="EMBL" id="MFC4376807.1"/>
    </source>
</evidence>
<organism evidence="2 3">
    <name type="scientific">Nocardia halotolerans</name>
    <dbReference type="NCBI Taxonomy" id="1755878"/>
    <lineage>
        <taxon>Bacteria</taxon>
        <taxon>Bacillati</taxon>
        <taxon>Actinomycetota</taxon>
        <taxon>Actinomycetes</taxon>
        <taxon>Mycobacteriales</taxon>
        <taxon>Nocardiaceae</taxon>
        <taxon>Nocardia</taxon>
    </lineage>
</organism>
<accession>A0ABV8VMD4</accession>
<comment type="caution">
    <text evidence="2">The sequence shown here is derived from an EMBL/GenBank/DDBJ whole genome shotgun (WGS) entry which is preliminary data.</text>
</comment>
<feature type="region of interest" description="Disordered" evidence="1">
    <location>
        <begin position="1"/>
        <end position="22"/>
    </location>
</feature>
<keyword evidence="3" id="KW-1185">Reference proteome</keyword>
<dbReference type="InterPro" id="IPR045596">
    <property type="entry name" value="DUF6459"/>
</dbReference>
<dbReference type="Pfam" id="PF20060">
    <property type="entry name" value="DUF6459"/>
    <property type="match status" value="1"/>
</dbReference>
<evidence type="ECO:0000256" key="1">
    <source>
        <dbReference type="SAM" id="MobiDB-lite"/>
    </source>
</evidence>
<sequence length="177" mass="19382">MSTDRTSLSPAPHCEPQLENRVTGHRYSAEPLAPHRITSPARRRTTHGTPAGIRRAVRSACVRGAPPAAEPETDAMRFAEQVLRLVLEVIDRRRQVGQLRALIDPLVGSVLVTMLARNLAPGRSLGTASLTRVRQTASQPGAAEIFASYQRGDRTFAIAGRIESVKGTWRLVALRLY</sequence>
<reference evidence="3" key="1">
    <citation type="journal article" date="2019" name="Int. J. Syst. Evol. Microbiol.">
        <title>The Global Catalogue of Microorganisms (GCM) 10K type strain sequencing project: providing services to taxonomists for standard genome sequencing and annotation.</title>
        <authorList>
            <consortium name="The Broad Institute Genomics Platform"/>
            <consortium name="The Broad Institute Genome Sequencing Center for Infectious Disease"/>
            <person name="Wu L."/>
            <person name="Ma J."/>
        </authorList>
    </citation>
    <scope>NUCLEOTIDE SEQUENCE [LARGE SCALE GENOMIC DNA]</scope>
    <source>
        <strain evidence="3">IBRC-M 10490</strain>
    </source>
</reference>
<dbReference type="Proteomes" id="UP001595844">
    <property type="component" value="Unassembled WGS sequence"/>
</dbReference>
<protein>
    <submittedName>
        <fullName evidence="2">Rv3235 family protein</fullName>
    </submittedName>
</protein>
<dbReference type="RefSeq" id="WP_378566324.1">
    <property type="nucleotide sequence ID" value="NZ_JBHSDL010000028.1"/>
</dbReference>
<name>A0ABV8VMD4_9NOCA</name>